<dbReference type="Proteomes" id="UP000028547">
    <property type="component" value="Unassembled WGS sequence"/>
</dbReference>
<dbReference type="InterPro" id="IPR001279">
    <property type="entry name" value="Metallo-B-lactamas"/>
</dbReference>
<feature type="domain" description="Metallo-beta-lactamase" evidence="1">
    <location>
        <begin position="40"/>
        <end position="245"/>
    </location>
</feature>
<dbReference type="EMBL" id="JPMI01000031">
    <property type="protein sequence ID" value="KFA93954.1"/>
    <property type="molecule type" value="Genomic_DNA"/>
</dbReference>
<protein>
    <submittedName>
        <fullName evidence="2">Ribonuclease Z</fullName>
    </submittedName>
</protein>
<dbReference type="Gene3D" id="3.60.15.10">
    <property type="entry name" value="Ribonuclease Z/Hydroxyacylglutathione hydrolase-like"/>
    <property type="match status" value="1"/>
</dbReference>
<comment type="caution">
    <text evidence="2">The sequence shown here is derived from an EMBL/GenBank/DDBJ whole genome shotgun (WGS) entry which is preliminary data.</text>
</comment>
<dbReference type="InterPro" id="IPR036866">
    <property type="entry name" value="RibonucZ/Hydroxyglut_hydro"/>
</dbReference>
<dbReference type="Pfam" id="PF12706">
    <property type="entry name" value="Lactamase_B_2"/>
    <property type="match status" value="1"/>
</dbReference>
<accession>A0A084SZR9</accession>
<dbReference type="PANTHER" id="PTHR46504:SF2">
    <property type="entry name" value="TRNASE Z TRZ1"/>
    <property type="match status" value="1"/>
</dbReference>
<evidence type="ECO:0000313" key="2">
    <source>
        <dbReference type="EMBL" id="KFA93954.1"/>
    </source>
</evidence>
<evidence type="ECO:0000313" key="3">
    <source>
        <dbReference type="Proteomes" id="UP000028547"/>
    </source>
</evidence>
<reference evidence="2 3" key="1">
    <citation type="submission" date="2014-07" db="EMBL/GenBank/DDBJ databases">
        <title>Draft Genome Sequence of Gephyronic Acid Producer, Cystobacter violaceus Strain Cb vi76.</title>
        <authorList>
            <person name="Stevens D.C."/>
            <person name="Young J."/>
            <person name="Carmichael R."/>
            <person name="Tan J."/>
            <person name="Taylor R.E."/>
        </authorList>
    </citation>
    <scope>NUCLEOTIDE SEQUENCE [LARGE SCALE GENOMIC DNA]</scope>
    <source>
        <strain evidence="2 3">Cb vi76</strain>
    </source>
</reference>
<dbReference type="PANTHER" id="PTHR46504">
    <property type="entry name" value="TRNASE Z TRZ1"/>
    <property type="match status" value="1"/>
</dbReference>
<name>A0A084SZR9_9BACT</name>
<dbReference type="AlphaFoldDB" id="A0A084SZR9"/>
<dbReference type="SUPFAM" id="SSF56281">
    <property type="entry name" value="Metallo-hydrolase/oxidoreductase"/>
    <property type="match status" value="1"/>
</dbReference>
<evidence type="ECO:0000259" key="1">
    <source>
        <dbReference type="Pfam" id="PF12706"/>
    </source>
</evidence>
<sequence length="282" mass="31459">MLTEVSAGPYTIRGISVGGVYTSLQVPELGVVLDAGVPIRSFAGTDRIFLSHGHSDHASALGSLLGIRTLIGKPPPQVFLPAEIEAPVREALAVQGRLHRTETDIETVPMHPGDTHHLGHGLWVRAFRTHHKVPSLCYQFFRRVSKLKPEFQSLPPSEIGRRRQAGEPLFDEMDRLELAYATDTLSHVLETAPSLLDCRVLIMECTFIDSKRTVQDAQERLHIHLDEILARAESFQNEALVLMHFSQAYSPDEVHAVIQARAPESLREKLRIFAPTSGRWFG</sequence>
<proteinExistence type="predicted"/>
<gene>
    <name evidence="2" type="ORF">Q664_05805</name>
</gene>
<organism evidence="2 3">
    <name type="scientific">Archangium violaceum Cb vi76</name>
    <dbReference type="NCBI Taxonomy" id="1406225"/>
    <lineage>
        <taxon>Bacteria</taxon>
        <taxon>Pseudomonadati</taxon>
        <taxon>Myxococcota</taxon>
        <taxon>Myxococcia</taxon>
        <taxon>Myxococcales</taxon>
        <taxon>Cystobacterineae</taxon>
        <taxon>Archangiaceae</taxon>
        <taxon>Archangium</taxon>
    </lineage>
</organism>
<dbReference type="RefSeq" id="WP_043390674.1">
    <property type="nucleotide sequence ID" value="NZ_JPMI01000031.1"/>
</dbReference>